<evidence type="ECO:0000313" key="2">
    <source>
        <dbReference type="Proteomes" id="UP000231259"/>
    </source>
</evidence>
<proteinExistence type="predicted"/>
<evidence type="ECO:0000313" key="1">
    <source>
        <dbReference type="EMBL" id="PIL20512.1"/>
    </source>
</evidence>
<dbReference type="EMBL" id="AWWI01000060">
    <property type="protein sequence ID" value="PIL20512.1"/>
    <property type="molecule type" value="Genomic_DNA"/>
</dbReference>
<dbReference type="AlphaFoldDB" id="A0A2G8RG61"/>
<accession>A0A2G8RG61</accession>
<name>A0A2G8RG61_9RHOB</name>
<protein>
    <submittedName>
        <fullName evidence="1">Uncharacterized protein</fullName>
    </submittedName>
</protein>
<gene>
    <name evidence="1" type="ORF">P775_08260</name>
</gene>
<sequence length="57" mass="6539">MQQKVTKGQPMKCFVSALIGALLALMIMPTSHYTQRQDVCSMPPMFESWEDMERMGQ</sequence>
<organism evidence="1 2">
    <name type="scientific">Puniceibacterium antarcticum</name>
    <dbReference type="NCBI Taxonomy" id="1206336"/>
    <lineage>
        <taxon>Bacteria</taxon>
        <taxon>Pseudomonadati</taxon>
        <taxon>Pseudomonadota</taxon>
        <taxon>Alphaproteobacteria</taxon>
        <taxon>Rhodobacterales</taxon>
        <taxon>Paracoccaceae</taxon>
        <taxon>Puniceibacterium</taxon>
    </lineage>
</organism>
<keyword evidence="2" id="KW-1185">Reference proteome</keyword>
<dbReference type="Proteomes" id="UP000231259">
    <property type="component" value="Unassembled WGS sequence"/>
</dbReference>
<comment type="caution">
    <text evidence="1">The sequence shown here is derived from an EMBL/GenBank/DDBJ whole genome shotgun (WGS) entry which is preliminary data.</text>
</comment>
<reference evidence="1 2" key="1">
    <citation type="submission" date="2013-09" db="EMBL/GenBank/DDBJ databases">
        <title>Genome sequencing of Phaeobacter antarcticus sp. nov. SM1211.</title>
        <authorList>
            <person name="Zhang X.-Y."/>
            <person name="Liu C."/>
            <person name="Chen X.-L."/>
            <person name="Xie B.-B."/>
            <person name="Qin Q.-L."/>
            <person name="Rong J.-C."/>
            <person name="Zhang Y.-Z."/>
        </authorList>
    </citation>
    <scope>NUCLEOTIDE SEQUENCE [LARGE SCALE GENOMIC DNA]</scope>
    <source>
        <strain evidence="1 2">SM1211</strain>
    </source>
</reference>